<keyword evidence="7" id="KW-0479">Metal-binding</keyword>
<evidence type="ECO:0000256" key="9">
    <source>
        <dbReference type="ARBA" id="ARBA00022771"/>
    </source>
</evidence>
<evidence type="ECO:0000256" key="13">
    <source>
        <dbReference type="ARBA" id="ARBA00023136"/>
    </source>
</evidence>
<sequence length="361" mass="39499">MALLQILSLVLLSVQQSTSAGICPEYCAGQSVHFPFRLSTQPDRCGYPGFNLSCKNQIKAMLSLPFAGEFVVRDIDYLYQRIWINDPGGCTPARLVHGLNLSGTPFEPQYPESYVFLNCSDAAISKQVPEVRYISCLSGETFSVVAIPVDRLDMYRTLLWSCGKIAEVLVPDWDPIYGMGLRWTEPNCMGCELGGGTCMFKSDTGLDIRCSGGFNSGISTSAKLGIIFGAGIPLLCTLGLVCHLRRKANDFYNHHQHHNSGISVPVVGSSRSAAGNAKGLDGPTIEAYPITVLDESRRLSRPGDNTCSICLCEYQANEKLRTIPDCKHYFHAVCLDEWLKRNSACPLCRNTPHISAAIVSS</sequence>
<keyword evidence="8 16" id="KW-0732">Signal</keyword>
<dbReference type="PANTHER" id="PTHR46279">
    <property type="entry name" value="RING/U-BOX SUPERFAMILY PROTEIN"/>
    <property type="match status" value="1"/>
</dbReference>
<evidence type="ECO:0000256" key="7">
    <source>
        <dbReference type="ARBA" id="ARBA00022723"/>
    </source>
</evidence>
<dbReference type="Pfam" id="PF13639">
    <property type="entry name" value="zf-RING_2"/>
    <property type="match status" value="1"/>
</dbReference>
<evidence type="ECO:0000256" key="5">
    <source>
        <dbReference type="ARBA" id="ARBA00022679"/>
    </source>
</evidence>
<comment type="caution">
    <text evidence="18">The sequence shown here is derived from an EMBL/GenBank/DDBJ whole genome shotgun (WGS) entry which is preliminary data.</text>
</comment>
<keyword evidence="12" id="KW-1133">Transmembrane helix</keyword>
<dbReference type="InterPro" id="IPR025287">
    <property type="entry name" value="WAK_GUB"/>
</dbReference>
<keyword evidence="10" id="KW-0833">Ubl conjugation pathway</keyword>
<proteinExistence type="inferred from homology"/>
<keyword evidence="6" id="KW-0812">Transmembrane</keyword>
<dbReference type="GO" id="GO:0008270">
    <property type="term" value="F:zinc ion binding"/>
    <property type="evidence" value="ECO:0007669"/>
    <property type="project" value="UniProtKB-KW"/>
</dbReference>
<evidence type="ECO:0000313" key="18">
    <source>
        <dbReference type="EMBL" id="GMJ03861.1"/>
    </source>
</evidence>
<dbReference type="Gene3D" id="3.30.40.10">
    <property type="entry name" value="Zinc/RING finger domain, C3HC4 (zinc finger)"/>
    <property type="match status" value="1"/>
</dbReference>
<dbReference type="SMART" id="SM00184">
    <property type="entry name" value="RING"/>
    <property type="match status" value="1"/>
</dbReference>
<evidence type="ECO:0000256" key="16">
    <source>
        <dbReference type="SAM" id="SignalP"/>
    </source>
</evidence>
<feature type="signal peptide" evidence="16">
    <location>
        <begin position="1"/>
        <end position="20"/>
    </location>
</feature>
<evidence type="ECO:0000256" key="15">
    <source>
        <dbReference type="PROSITE-ProRule" id="PRU00175"/>
    </source>
</evidence>
<evidence type="ECO:0000256" key="11">
    <source>
        <dbReference type="ARBA" id="ARBA00022833"/>
    </source>
</evidence>
<accession>A0A9W7IWE7</accession>
<evidence type="ECO:0000313" key="19">
    <source>
        <dbReference type="Proteomes" id="UP001165190"/>
    </source>
</evidence>
<dbReference type="InterPro" id="IPR001841">
    <property type="entry name" value="Znf_RING"/>
</dbReference>
<dbReference type="GO" id="GO:0016020">
    <property type="term" value="C:membrane"/>
    <property type="evidence" value="ECO:0007669"/>
    <property type="project" value="UniProtKB-SubCell"/>
</dbReference>
<keyword evidence="13" id="KW-0472">Membrane</keyword>
<protein>
    <recommendedName>
        <fullName evidence="4">RING-type E3 ubiquitin transferase</fullName>
        <ecNumber evidence="4">2.3.2.27</ecNumber>
    </recommendedName>
</protein>
<gene>
    <name evidence="18" type="ORF">HRI_004055300</name>
</gene>
<evidence type="ECO:0000259" key="17">
    <source>
        <dbReference type="PROSITE" id="PS50089"/>
    </source>
</evidence>
<keyword evidence="11" id="KW-0862">Zinc</keyword>
<feature type="domain" description="RING-type" evidence="17">
    <location>
        <begin position="307"/>
        <end position="349"/>
    </location>
</feature>
<evidence type="ECO:0000256" key="4">
    <source>
        <dbReference type="ARBA" id="ARBA00012483"/>
    </source>
</evidence>
<comment type="catalytic activity">
    <reaction evidence="1">
        <text>S-ubiquitinyl-[E2 ubiquitin-conjugating enzyme]-L-cysteine + [acceptor protein]-L-lysine = [E2 ubiquitin-conjugating enzyme]-L-cysteine + N(6)-ubiquitinyl-[acceptor protein]-L-lysine.</text>
        <dbReference type="EC" id="2.3.2.27"/>
    </reaction>
</comment>
<evidence type="ECO:0000256" key="12">
    <source>
        <dbReference type="ARBA" id="ARBA00022989"/>
    </source>
</evidence>
<keyword evidence="19" id="KW-1185">Reference proteome</keyword>
<comment type="pathway">
    <text evidence="3">Protein modification; protein ubiquitination.</text>
</comment>
<evidence type="ECO:0000256" key="14">
    <source>
        <dbReference type="ARBA" id="ARBA00024209"/>
    </source>
</evidence>
<dbReference type="CDD" id="cd16461">
    <property type="entry name" value="RING-H2_EL5-like"/>
    <property type="match status" value="1"/>
</dbReference>
<dbReference type="EMBL" id="BSYR01000038">
    <property type="protein sequence ID" value="GMJ03861.1"/>
    <property type="molecule type" value="Genomic_DNA"/>
</dbReference>
<feature type="chain" id="PRO_5040723572" description="RING-type E3 ubiquitin transferase" evidence="16">
    <location>
        <begin position="21"/>
        <end position="361"/>
    </location>
</feature>
<evidence type="ECO:0000256" key="6">
    <source>
        <dbReference type="ARBA" id="ARBA00022692"/>
    </source>
</evidence>
<organism evidence="18 19">
    <name type="scientific">Hibiscus trionum</name>
    <name type="common">Flower of an hour</name>
    <dbReference type="NCBI Taxonomy" id="183268"/>
    <lineage>
        <taxon>Eukaryota</taxon>
        <taxon>Viridiplantae</taxon>
        <taxon>Streptophyta</taxon>
        <taxon>Embryophyta</taxon>
        <taxon>Tracheophyta</taxon>
        <taxon>Spermatophyta</taxon>
        <taxon>Magnoliopsida</taxon>
        <taxon>eudicotyledons</taxon>
        <taxon>Gunneridae</taxon>
        <taxon>Pentapetalae</taxon>
        <taxon>rosids</taxon>
        <taxon>malvids</taxon>
        <taxon>Malvales</taxon>
        <taxon>Malvaceae</taxon>
        <taxon>Malvoideae</taxon>
        <taxon>Hibiscus</taxon>
    </lineage>
</organism>
<dbReference type="AlphaFoldDB" id="A0A9W7IWE7"/>
<dbReference type="SUPFAM" id="SSF57850">
    <property type="entry name" value="RING/U-box"/>
    <property type="match status" value="1"/>
</dbReference>
<dbReference type="GO" id="GO:0030247">
    <property type="term" value="F:polysaccharide binding"/>
    <property type="evidence" value="ECO:0007669"/>
    <property type="project" value="InterPro"/>
</dbReference>
<evidence type="ECO:0000256" key="3">
    <source>
        <dbReference type="ARBA" id="ARBA00004906"/>
    </source>
</evidence>
<keyword evidence="5" id="KW-0808">Transferase</keyword>
<dbReference type="InterPro" id="IPR013083">
    <property type="entry name" value="Znf_RING/FYVE/PHD"/>
</dbReference>
<dbReference type="OrthoDB" id="8062037at2759"/>
<dbReference type="Proteomes" id="UP001165190">
    <property type="component" value="Unassembled WGS sequence"/>
</dbReference>
<evidence type="ECO:0000256" key="1">
    <source>
        <dbReference type="ARBA" id="ARBA00000900"/>
    </source>
</evidence>
<dbReference type="PANTHER" id="PTHR46279:SF6">
    <property type="entry name" value="RING-TYPE E3 UBIQUITIN TRANSFERASE"/>
    <property type="match status" value="1"/>
</dbReference>
<dbReference type="PROSITE" id="PS50089">
    <property type="entry name" value="ZF_RING_2"/>
    <property type="match status" value="1"/>
</dbReference>
<name>A0A9W7IWE7_HIBTR</name>
<reference evidence="18" key="1">
    <citation type="submission" date="2023-05" db="EMBL/GenBank/DDBJ databases">
        <title>Genome and transcriptome analyses reveal genes involved in the formation of fine ridges on petal epidermal cells in Hibiscus trionum.</title>
        <authorList>
            <person name="Koshimizu S."/>
            <person name="Masuda S."/>
            <person name="Ishii T."/>
            <person name="Shirasu K."/>
            <person name="Hoshino A."/>
            <person name="Arita M."/>
        </authorList>
    </citation>
    <scope>NUCLEOTIDE SEQUENCE</scope>
    <source>
        <strain evidence="18">Hamamatsu line</strain>
    </source>
</reference>
<comment type="similarity">
    <text evidence="14">Belongs to the RING-type zinc finger family. ATL subfamily.</text>
</comment>
<evidence type="ECO:0000256" key="2">
    <source>
        <dbReference type="ARBA" id="ARBA00004167"/>
    </source>
</evidence>
<dbReference type="GO" id="GO:0061630">
    <property type="term" value="F:ubiquitin protein ligase activity"/>
    <property type="evidence" value="ECO:0007669"/>
    <property type="project" value="UniProtKB-EC"/>
</dbReference>
<comment type="subcellular location">
    <subcellularLocation>
        <location evidence="2">Membrane</location>
        <topology evidence="2">Single-pass membrane protein</topology>
    </subcellularLocation>
</comment>
<evidence type="ECO:0000256" key="8">
    <source>
        <dbReference type="ARBA" id="ARBA00022729"/>
    </source>
</evidence>
<dbReference type="Pfam" id="PF13947">
    <property type="entry name" value="GUB_WAK_bind"/>
    <property type="match status" value="1"/>
</dbReference>
<dbReference type="EC" id="2.3.2.27" evidence="4"/>
<evidence type="ECO:0000256" key="10">
    <source>
        <dbReference type="ARBA" id="ARBA00022786"/>
    </source>
</evidence>
<keyword evidence="9 15" id="KW-0863">Zinc-finger</keyword>
<dbReference type="InterPro" id="IPR046948">
    <property type="entry name" value="ATL20-22-like"/>
</dbReference>